<evidence type="ECO:0000313" key="13">
    <source>
        <dbReference type="Proteomes" id="UP001189429"/>
    </source>
</evidence>
<keyword evidence="8 10" id="KW-0472">Membrane</keyword>
<keyword evidence="5 10" id="KW-1133">Transmembrane helix</keyword>
<evidence type="ECO:0000256" key="7">
    <source>
        <dbReference type="ARBA" id="ARBA00023065"/>
    </source>
</evidence>
<evidence type="ECO:0000259" key="11">
    <source>
        <dbReference type="Pfam" id="PF00999"/>
    </source>
</evidence>
<accession>A0ABN9S398</accession>
<feature type="transmembrane region" description="Helical" evidence="10">
    <location>
        <begin position="199"/>
        <end position="222"/>
    </location>
</feature>
<dbReference type="Proteomes" id="UP001189429">
    <property type="component" value="Unassembled WGS sequence"/>
</dbReference>
<comment type="caution">
    <text evidence="12">The sequence shown here is derived from an EMBL/GenBank/DDBJ whole genome shotgun (WGS) entry which is preliminary data.</text>
</comment>
<protein>
    <recommendedName>
        <fullName evidence="11">Cation/H+ exchanger transmembrane domain-containing protein</fullName>
    </recommendedName>
</protein>
<keyword evidence="9" id="KW-0739">Sodium transport</keyword>
<dbReference type="PANTHER" id="PTHR10110:SF86">
    <property type="entry name" value="SODIUM_HYDROGEN EXCHANGER 7"/>
    <property type="match status" value="1"/>
</dbReference>
<evidence type="ECO:0000256" key="8">
    <source>
        <dbReference type="ARBA" id="ARBA00023136"/>
    </source>
</evidence>
<keyword evidence="4 10" id="KW-0812">Transmembrane</keyword>
<evidence type="ECO:0000313" key="12">
    <source>
        <dbReference type="EMBL" id="CAK0825368.1"/>
    </source>
</evidence>
<proteinExistence type="predicted"/>
<evidence type="ECO:0000256" key="5">
    <source>
        <dbReference type="ARBA" id="ARBA00022989"/>
    </source>
</evidence>
<evidence type="ECO:0000256" key="2">
    <source>
        <dbReference type="ARBA" id="ARBA00022448"/>
    </source>
</evidence>
<comment type="subcellular location">
    <subcellularLocation>
        <location evidence="1">Cell membrane</location>
        <topology evidence="1">Multi-pass membrane protein</topology>
    </subcellularLocation>
</comment>
<dbReference type="InterPro" id="IPR006153">
    <property type="entry name" value="Cation/H_exchanger_TM"/>
</dbReference>
<evidence type="ECO:0000256" key="9">
    <source>
        <dbReference type="ARBA" id="ARBA00023201"/>
    </source>
</evidence>
<evidence type="ECO:0000256" key="6">
    <source>
        <dbReference type="ARBA" id="ARBA00023053"/>
    </source>
</evidence>
<dbReference type="Gene3D" id="6.10.140.1330">
    <property type="match status" value="1"/>
</dbReference>
<reference evidence="12" key="1">
    <citation type="submission" date="2023-10" db="EMBL/GenBank/DDBJ databases">
        <authorList>
            <person name="Chen Y."/>
            <person name="Shah S."/>
            <person name="Dougan E. K."/>
            <person name="Thang M."/>
            <person name="Chan C."/>
        </authorList>
    </citation>
    <scope>NUCLEOTIDE SEQUENCE [LARGE SCALE GENOMIC DNA]</scope>
</reference>
<sequence>MAGVDGSSLSGGATVVASLARPGRPGRPPAAAGLHMWAQRGACLLFAVVAAAALALGWGTSSATGKGSTAWAAERQLGGDAAAASGCAPDHAPEGSMDGLLAFLFFGFVACNVLDHVSGMLPQTVRPPLSVLMLSAGYLLGSLIVNLGIGGDADEPSNVLVEGIYSAAYLDPHAVLYIILPPLLFESASGMTWHVLRKVLASSLILAIPGVLLNAFLTGAFVKLSVRVDKADGHSLTWPEANLLASILSATDPVAVVASLTSLGAPPKLSTLVEGESLLNDGSAVVLFKVFFDWSMSAGAPDTLKYCPGSSPEVSCILEFFMRMAVGGAALGVLAGMLLMAWVSMARSSNSAMLEVSLILSTVYATFFVAEKLTTSGVLAVVALGFTMTYSIRVRQSHDGRHSTHTVLQQIGYHCNQVAFFGAGIICARYTGHATGCMHDFTRGTAWLELGALYVALHLSRAVVVLASAPFLLRLGYGLSLKEATVLVWGGLRGAVGLILALQVEHSEWLDASVKQMIVFHSGKQTMT</sequence>
<feature type="transmembrane region" description="Helical" evidence="10">
    <location>
        <begin position="99"/>
        <end position="117"/>
    </location>
</feature>
<evidence type="ECO:0000256" key="3">
    <source>
        <dbReference type="ARBA" id="ARBA00022475"/>
    </source>
</evidence>
<keyword evidence="7" id="KW-0406">Ion transport</keyword>
<evidence type="ECO:0000256" key="4">
    <source>
        <dbReference type="ARBA" id="ARBA00022692"/>
    </source>
</evidence>
<dbReference type="InterPro" id="IPR018422">
    <property type="entry name" value="Cation/H_exchanger_CPA1"/>
</dbReference>
<keyword evidence="3" id="KW-1003">Cell membrane</keyword>
<gene>
    <name evidence="12" type="ORF">PCOR1329_LOCUS25508</name>
</gene>
<name>A0ABN9S398_9DINO</name>
<organism evidence="12 13">
    <name type="scientific">Prorocentrum cordatum</name>
    <dbReference type="NCBI Taxonomy" id="2364126"/>
    <lineage>
        <taxon>Eukaryota</taxon>
        <taxon>Sar</taxon>
        <taxon>Alveolata</taxon>
        <taxon>Dinophyceae</taxon>
        <taxon>Prorocentrales</taxon>
        <taxon>Prorocentraceae</taxon>
        <taxon>Prorocentrum</taxon>
    </lineage>
</organism>
<dbReference type="EMBL" id="CAUYUJ010008908">
    <property type="protein sequence ID" value="CAK0825368.1"/>
    <property type="molecule type" value="Genomic_DNA"/>
</dbReference>
<dbReference type="PANTHER" id="PTHR10110">
    <property type="entry name" value="SODIUM/HYDROGEN EXCHANGER"/>
    <property type="match status" value="1"/>
</dbReference>
<dbReference type="Pfam" id="PF00999">
    <property type="entry name" value="Na_H_Exchanger"/>
    <property type="match status" value="1"/>
</dbReference>
<keyword evidence="13" id="KW-1185">Reference proteome</keyword>
<feature type="domain" description="Cation/H+ exchanger transmembrane" evidence="11">
    <location>
        <begin position="122"/>
        <end position="519"/>
    </location>
</feature>
<feature type="transmembrane region" description="Helical" evidence="10">
    <location>
        <begin position="320"/>
        <end position="340"/>
    </location>
</feature>
<evidence type="ECO:0000256" key="1">
    <source>
        <dbReference type="ARBA" id="ARBA00004651"/>
    </source>
</evidence>
<feature type="transmembrane region" description="Helical" evidence="10">
    <location>
        <begin position="42"/>
        <end position="61"/>
    </location>
</feature>
<keyword evidence="6" id="KW-0915">Sodium</keyword>
<feature type="transmembrane region" description="Helical" evidence="10">
    <location>
        <begin position="129"/>
        <end position="149"/>
    </location>
</feature>
<evidence type="ECO:0000256" key="10">
    <source>
        <dbReference type="SAM" id="Phobius"/>
    </source>
</evidence>
<keyword evidence="2" id="KW-0813">Transport</keyword>